<feature type="domain" description="MYND-type" evidence="6">
    <location>
        <begin position="209"/>
        <end position="246"/>
    </location>
</feature>
<gene>
    <name evidence="7" type="primary">PDCD2</name>
    <name evidence="7" type="ORF">TR91015</name>
</gene>
<dbReference type="GO" id="GO:0005737">
    <property type="term" value="C:cytoplasm"/>
    <property type="evidence" value="ECO:0007669"/>
    <property type="project" value="InterPro"/>
</dbReference>
<dbReference type="Pfam" id="PF04194">
    <property type="entry name" value="PDCD2_C"/>
    <property type="match status" value="1"/>
</dbReference>
<dbReference type="InterPro" id="IPR007320">
    <property type="entry name" value="PDCD2_C"/>
</dbReference>
<evidence type="ECO:0000256" key="5">
    <source>
        <dbReference type="SAM" id="MobiDB-lite"/>
    </source>
</evidence>
<keyword evidence="2 4" id="KW-0863">Zinc-finger</keyword>
<dbReference type="SUPFAM" id="SSF144232">
    <property type="entry name" value="HIT/MYND zinc finger-like"/>
    <property type="match status" value="1"/>
</dbReference>
<dbReference type="Pfam" id="PF01753">
    <property type="entry name" value="zf-MYND"/>
    <property type="match status" value="1"/>
</dbReference>
<reference evidence="7" key="1">
    <citation type="submission" date="2016-01" db="EMBL/GenBank/DDBJ databases">
        <title>Reference transcriptome for the parasite Schistocephalus solidus: insights into the molecular evolution of parasitism.</title>
        <authorList>
            <person name="Hebert F.O."/>
            <person name="Grambauer S."/>
            <person name="Barber I."/>
            <person name="Landry C.R."/>
            <person name="Aubin-Horth N."/>
        </authorList>
    </citation>
    <scope>NUCLEOTIDE SEQUENCE</scope>
</reference>
<keyword evidence="1" id="KW-0479">Metal-binding</keyword>
<accession>A0A0X3PMI4</accession>
<dbReference type="PROSITE" id="PS50865">
    <property type="entry name" value="ZF_MYND_2"/>
    <property type="match status" value="1"/>
</dbReference>
<protein>
    <submittedName>
        <fullName evidence="7">Programmed cell death protein 2</fullName>
    </submittedName>
</protein>
<dbReference type="Gene3D" id="6.10.140.2220">
    <property type="match status" value="1"/>
</dbReference>
<evidence type="ECO:0000256" key="1">
    <source>
        <dbReference type="ARBA" id="ARBA00022723"/>
    </source>
</evidence>
<sequence>ILLNWNVGGKQNEPHLTTCLDYVNVPTTKLANVIYSSVCHQSYAGGKEFWSELNDYFFMSQLHYGFAEPAPACTLVSHLFPDKIGGRPAWLALDHLPDEAQLVCCSCSQPMAFLLQLYSPLGDDREDCFHRMLFVFMCKSGRCFFNSASSSESFAPSSVPFRVFRSQMAKSNPYYSLTPPDEKQFTPEEMLDAFRSGALPAPNRLTPLCPICGCRGTKICANCKKASYCSRSHQLLHWKLCHKRHCPNYDYLDEMFSTNPFLLPEFALVSEAAAESDIVNSHTQSDDDSSDTEAPAQTLTSVDSAEFAALETISRKETKEELIFSQFRQVMKVEPDQVIRFQRGGEPFWVSTTQRTIPSCEVCGGKRIFEFQITPQILSHLKLDCVKEPSPDFATVYVFTCENSCSLPRTVQAADGRTRTIEYQEEFVAYDPVP</sequence>
<dbReference type="GO" id="GO:0008270">
    <property type="term" value="F:zinc ion binding"/>
    <property type="evidence" value="ECO:0007669"/>
    <property type="project" value="UniProtKB-KW"/>
</dbReference>
<name>A0A0X3PMI4_SCHSO</name>
<dbReference type="PANTHER" id="PTHR12298:SF4">
    <property type="entry name" value="PROGRAMMED CELL DEATH PROTEIN 2"/>
    <property type="match status" value="1"/>
</dbReference>
<dbReference type="AlphaFoldDB" id="A0A0X3PMI4"/>
<feature type="non-terminal residue" evidence="7">
    <location>
        <position position="1"/>
    </location>
</feature>
<dbReference type="PANTHER" id="PTHR12298">
    <property type="entry name" value="PCDC2 PROGRAMMED CELL DEATH PROTEIN 2 -RELATED"/>
    <property type="match status" value="1"/>
</dbReference>
<organism evidence="7">
    <name type="scientific">Schistocephalus solidus</name>
    <name type="common">Tapeworm</name>
    <dbReference type="NCBI Taxonomy" id="70667"/>
    <lineage>
        <taxon>Eukaryota</taxon>
        <taxon>Metazoa</taxon>
        <taxon>Spiralia</taxon>
        <taxon>Lophotrochozoa</taxon>
        <taxon>Platyhelminthes</taxon>
        <taxon>Cestoda</taxon>
        <taxon>Eucestoda</taxon>
        <taxon>Diphyllobothriidea</taxon>
        <taxon>Diphyllobothriidae</taxon>
        <taxon>Schistocephalus</taxon>
    </lineage>
</organism>
<evidence type="ECO:0000259" key="6">
    <source>
        <dbReference type="PROSITE" id="PS50865"/>
    </source>
</evidence>
<dbReference type="InterPro" id="IPR002893">
    <property type="entry name" value="Znf_MYND"/>
</dbReference>
<dbReference type="GO" id="GO:0005634">
    <property type="term" value="C:nucleus"/>
    <property type="evidence" value="ECO:0007669"/>
    <property type="project" value="TreeGrafter"/>
</dbReference>
<dbReference type="PROSITE" id="PS01360">
    <property type="entry name" value="ZF_MYND_1"/>
    <property type="match status" value="1"/>
</dbReference>
<evidence type="ECO:0000256" key="3">
    <source>
        <dbReference type="ARBA" id="ARBA00022833"/>
    </source>
</evidence>
<evidence type="ECO:0000313" key="7">
    <source>
        <dbReference type="EMBL" id="JAP48456.1"/>
    </source>
</evidence>
<evidence type="ECO:0000256" key="2">
    <source>
        <dbReference type="ARBA" id="ARBA00022771"/>
    </source>
</evidence>
<evidence type="ECO:0000256" key="4">
    <source>
        <dbReference type="PROSITE-ProRule" id="PRU00134"/>
    </source>
</evidence>
<feature type="region of interest" description="Disordered" evidence="5">
    <location>
        <begin position="278"/>
        <end position="297"/>
    </location>
</feature>
<keyword evidence="3" id="KW-0862">Zinc</keyword>
<dbReference type="EMBL" id="GEEE01014769">
    <property type="protein sequence ID" value="JAP48456.1"/>
    <property type="molecule type" value="Transcribed_RNA"/>
</dbReference>
<proteinExistence type="predicted"/>